<comment type="caution">
    <text evidence="2">The sequence shown here is derived from an EMBL/GenBank/DDBJ whole genome shotgun (WGS) entry which is preliminary data.</text>
</comment>
<gene>
    <name evidence="2" type="ORF">PPERSA_12468</name>
</gene>
<dbReference type="GO" id="GO:0005634">
    <property type="term" value="C:nucleus"/>
    <property type="evidence" value="ECO:0007669"/>
    <property type="project" value="TreeGrafter"/>
</dbReference>
<accession>A0A0V0QPW2</accession>
<dbReference type="EMBL" id="LDAU01000122">
    <property type="protein sequence ID" value="KRX04021.1"/>
    <property type="molecule type" value="Genomic_DNA"/>
</dbReference>
<proteinExistence type="predicted"/>
<evidence type="ECO:0000313" key="2">
    <source>
        <dbReference type="EMBL" id="KRX04021.1"/>
    </source>
</evidence>
<dbReference type="Proteomes" id="UP000054937">
    <property type="component" value="Unassembled WGS sequence"/>
</dbReference>
<dbReference type="AlphaFoldDB" id="A0A0V0QPW2"/>
<dbReference type="PANTHER" id="PTHR31398:SF0">
    <property type="entry name" value="MEIOTIC NUCLEAR DIVISION PROTEIN 1 HOMOLOG"/>
    <property type="match status" value="1"/>
</dbReference>
<name>A0A0V0QPW2_PSEPJ</name>
<dbReference type="InParanoid" id="A0A0V0QPW2"/>
<dbReference type="PANTHER" id="PTHR31398">
    <property type="entry name" value="MEIOTIC NUCLEAR DIVISION PROTEIN 1 HOMOLOG"/>
    <property type="match status" value="1"/>
</dbReference>
<organism evidence="2 3">
    <name type="scientific">Pseudocohnilembus persalinus</name>
    <name type="common">Ciliate</name>
    <dbReference type="NCBI Taxonomy" id="266149"/>
    <lineage>
        <taxon>Eukaryota</taxon>
        <taxon>Sar</taxon>
        <taxon>Alveolata</taxon>
        <taxon>Ciliophora</taxon>
        <taxon>Intramacronucleata</taxon>
        <taxon>Oligohymenophorea</taxon>
        <taxon>Scuticociliatia</taxon>
        <taxon>Philasterida</taxon>
        <taxon>Pseudocohnilembidae</taxon>
        <taxon>Pseudocohnilembus</taxon>
    </lineage>
</organism>
<keyword evidence="1" id="KW-0472">Membrane</keyword>
<feature type="transmembrane region" description="Helical" evidence="1">
    <location>
        <begin position="20"/>
        <end position="39"/>
    </location>
</feature>
<reference evidence="2 3" key="1">
    <citation type="journal article" date="2015" name="Sci. Rep.">
        <title>Genome of the facultative scuticociliatosis pathogen Pseudocohnilembus persalinus provides insight into its virulence through horizontal gene transfer.</title>
        <authorList>
            <person name="Xiong J."/>
            <person name="Wang G."/>
            <person name="Cheng J."/>
            <person name="Tian M."/>
            <person name="Pan X."/>
            <person name="Warren A."/>
            <person name="Jiang C."/>
            <person name="Yuan D."/>
            <person name="Miao W."/>
        </authorList>
    </citation>
    <scope>NUCLEOTIDE SEQUENCE [LARGE SCALE GENOMIC DNA]</scope>
    <source>
        <strain evidence="2">36N120E</strain>
    </source>
</reference>
<protein>
    <recommendedName>
        <fullName evidence="4">Transmembrane protein</fullName>
    </recommendedName>
</protein>
<dbReference type="OrthoDB" id="10678216at2759"/>
<keyword evidence="1" id="KW-0812">Transmembrane</keyword>
<keyword evidence="1" id="KW-1133">Transmembrane helix</keyword>
<evidence type="ECO:0000256" key="1">
    <source>
        <dbReference type="SAM" id="Phobius"/>
    </source>
</evidence>
<keyword evidence="3" id="KW-1185">Reference proteome</keyword>
<dbReference type="GO" id="GO:0007131">
    <property type="term" value="P:reciprocal meiotic recombination"/>
    <property type="evidence" value="ECO:0007669"/>
    <property type="project" value="TreeGrafter"/>
</dbReference>
<evidence type="ECO:0000313" key="3">
    <source>
        <dbReference type="Proteomes" id="UP000054937"/>
    </source>
</evidence>
<sequence>MDVFGQHVFLNMGQKGTYKTTLGGYSTMILGIVFTWFCISQILRFVYNKTIYFTTDQSYDNDFDILKLTNEWEKQINTLKIENFLCPPIDYEIQLQGQYNQDFFKYTKIEATKCDINEIQNTNNWFPQRCATQSEMEDYYNSEGQDLQIAVLLLKFCTKPWDR</sequence>
<evidence type="ECO:0008006" key="4">
    <source>
        <dbReference type="Google" id="ProtNLM"/>
    </source>
</evidence>